<feature type="transmembrane region" description="Helical" evidence="5">
    <location>
        <begin position="71"/>
        <end position="90"/>
    </location>
</feature>
<dbReference type="InterPro" id="IPR010096">
    <property type="entry name" value="NADH-Q_OxRdtase_suN/2"/>
</dbReference>
<gene>
    <name evidence="5 8" type="primary">nuoN</name>
    <name evidence="8" type="ORF">ACFSM5_00245</name>
</gene>
<proteinExistence type="inferred from homology"/>
<comment type="similarity">
    <text evidence="5">Belongs to the complex I subunit 2 family.</text>
</comment>
<organism evidence="8 9">
    <name type="scientific">Lacibacterium aquatile</name>
    <dbReference type="NCBI Taxonomy" id="1168082"/>
    <lineage>
        <taxon>Bacteria</taxon>
        <taxon>Pseudomonadati</taxon>
        <taxon>Pseudomonadota</taxon>
        <taxon>Alphaproteobacteria</taxon>
        <taxon>Rhodospirillales</taxon>
        <taxon>Rhodospirillaceae</taxon>
    </lineage>
</organism>
<keyword evidence="9" id="KW-1185">Reference proteome</keyword>
<keyword evidence="2 5" id="KW-0812">Transmembrane</keyword>
<sequence length="477" mass="50311">MANVAPELFLALAGIFLLMFGVFSPAERATRSVTSTAIAAMVVTAAMVLLVPTPESGHNVAFGGLFRADAFGTFMKILVLLGSAFALLLSISFFEKEKIARFEYPVLVVFATLGMMMMVSANDLMSLYMGLELQSLSLYVIASINRDNLKSSEAGLKYFVLGALSSGMLLYGSSLIYGFAGTTNFSLMASHFAGGQAATGAVFGLVFVIAALAFKVSAVPFHMWTPDVYEGAPTPVTAFFAAAPKVAAMSLLVRVLIGPFEPLAGQWQQIVVFVSIASMAFGAVAAINQQNIKRLMAYSSIGHMGFALVGLAANTESGVVGVMVYLAIYVVMGAGTFACILAMRSQGKAVERIDDLAGLAKTNPMLAATLLLFMFSMAGIPPLAGFFSKLYVFVAAVEAHLYALAIIGVVASVVGAYYYLRIIKVMYFDQPTGSFDAMTPSIRAVAIVTTVLNGLFWIWPGAVVGPALLAAKSIIGG</sequence>
<feature type="transmembrane region" description="Helical" evidence="5">
    <location>
        <begin position="33"/>
        <end position="51"/>
    </location>
</feature>
<evidence type="ECO:0000256" key="3">
    <source>
        <dbReference type="ARBA" id="ARBA00022989"/>
    </source>
</evidence>
<dbReference type="HAMAP" id="MF_00445">
    <property type="entry name" value="NDH1_NuoN_1"/>
    <property type="match status" value="1"/>
</dbReference>
<dbReference type="Pfam" id="PF00361">
    <property type="entry name" value="Proton_antipo_M"/>
    <property type="match status" value="1"/>
</dbReference>
<keyword evidence="5" id="KW-0520">NAD</keyword>
<keyword evidence="5" id="KW-1003">Cell membrane</keyword>
<evidence type="ECO:0000313" key="8">
    <source>
        <dbReference type="EMBL" id="MFD2261299.1"/>
    </source>
</evidence>
<accession>A0ABW5DMX0</accession>
<keyword evidence="4 5" id="KW-0472">Membrane</keyword>
<comment type="caution">
    <text evidence="8">The sequence shown here is derived from an EMBL/GenBank/DDBJ whole genome shotgun (WGS) entry which is preliminary data.</text>
</comment>
<evidence type="ECO:0000256" key="2">
    <source>
        <dbReference type="ARBA" id="ARBA00022692"/>
    </source>
</evidence>
<evidence type="ECO:0000256" key="4">
    <source>
        <dbReference type="ARBA" id="ARBA00023136"/>
    </source>
</evidence>
<feature type="transmembrane region" description="Helical" evidence="5">
    <location>
        <begin position="156"/>
        <end position="180"/>
    </location>
</feature>
<feature type="transmembrane region" description="Helical" evidence="5">
    <location>
        <begin position="269"/>
        <end position="288"/>
    </location>
</feature>
<keyword evidence="5" id="KW-1278">Translocase</keyword>
<feature type="transmembrane region" description="Helical" evidence="5">
    <location>
        <begin position="364"/>
        <end position="387"/>
    </location>
</feature>
<keyword evidence="5" id="KW-0813">Transport</keyword>
<dbReference type="PANTHER" id="PTHR22773">
    <property type="entry name" value="NADH DEHYDROGENASE"/>
    <property type="match status" value="1"/>
</dbReference>
<dbReference type="NCBIfam" id="NF004440">
    <property type="entry name" value="PRK05777.1-3"/>
    <property type="match status" value="1"/>
</dbReference>
<evidence type="ECO:0000256" key="6">
    <source>
        <dbReference type="RuleBase" id="RU000320"/>
    </source>
</evidence>
<feature type="transmembrane region" description="Helical" evidence="5">
    <location>
        <begin position="399"/>
        <end position="420"/>
    </location>
</feature>
<keyword evidence="3 5" id="KW-1133">Transmembrane helix</keyword>
<feature type="transmembrane region" description="Helical" evidence="5">
    <location>
        <begin position="319"/>
        <end position="343"/>
    </location>
</feature>
<dbReference type="NCBIfam" id="TIGR01770">
    <property type="entry name" value="NDH_I_N"/>
    <property type="match status" value="1"/>
</dbReference>
<evidence type="ECO:0000256" key="5">
    <source>
        <dbReference type="HAMAP-Rule" id="MF_00445"/>
    </source>
</evidence>
<keyword evidence="5" id="KW-0874">Quinone</keyword>
<feature type="transmembrane region" description="Helical" evidence="5">
    <location>
        <begin position="200"/>
        <end position="224"/>
    </location>
</feature>
<evidence type="ECO:0000313" key="9">
    <source>
        <dbReference type="Proteomes" id="UP001597295"/>
    </source>
</evidence>
<dbReference type="RefSeq" id="WP_379874490.1">
    <property type="nucleotide sequence ID" value="NZ_JBHUIP010000001.1"/>
</dbReference>
<comment type="function">
    <text evidence="5">NDH-1 shuttles electrons from NADH, via FMN and iron-sulfur (Fe-S) centers, to quinones in the respiratory chain. The immediate electron acceptor for the enzyme in this species is believed to be ubiquinone. Couples the redox reaction to proton translocation (for every two electrons transferred, four hydrogen ions are translocated across the cytoplasmic membrane), and thus conserves the redox energy in a proton gradient.</text>
</comment>
<dbReference type="EMBL" id="JBHUIP010000001">
    <property type="protein sequence ID" value="MFD2261299.1"/>
    <property type="molecule type" value="Genomic_DNA"/>
</dbReference>
<dbReference type="InterPro" id="IPR001750">
    <property type="entry name" value="ND/Mrp_TM"/>
</dbReference>
<dbReference type="EC" id="7.1.1.-" evidence="5"/>
<comment type="subunit">
    <text evidence="5">NDH-1 is composed of 14 different subunits. Subunits NuoA, H, J, K, L, M, N constitute the membrane sector of the complex.</text>
</comment>
<evidence type="ECO:0000256" key="1">
    <source>
        <dbReference type="ARBA" id="ARBA00004127"/>
    </source>
</evidence>
<feature type="domain" description="NADH:quinone oxidoreductase/Mrp antiporter transmembrane" evidence="7">
    <location>
        <begin position="121"/>
        <end position="414"/>
    </location>
</feature>
<reference evidence="9" key="1">
    <citation type="journal article" date="2019" name="Int. J. Syst. Evol. Microbiol.">
        <title>The Global Catalogue of Microorganisms (GCM) 10K type strain sequencing project: providing services to taxonomists for standard genome sequencing and annotation.</title>
        <authorList>
            <consortium name="The Broad Institute Genomics Platform"/>
            <consortium name="The Broad Institute Genome Sequencing Center for Infectious Disease"/>
            <person name="Wu L."/>
            <person name="Ma J."/>
        </authorList>
    </citation>
    <scope>NUCLEOTIDE SEQUENCE [LARGE SCALE GENOMIC DNA]</scope>
    <source>
        <strain evidence="9">CGMCC 1.19062</strain>
    </source>
</reference>
<feature type="transmembrane region" description="Helical" evidence="5">
    <location>
        <begin position="6"/>
        <end position="26"/>
    </location>
</feature>
<feature type="transmembrane region" description="Helical" evidence="5">
    <location>
        <begin position="236"/>
        <end position="257"/>
    </location>
</feature>
<name>A0ABW5DMX0_9PROT</name>
<feature type="transmembrane region" description="Helical" evidence="5">
    <location>
        <begin position="102"/>
        <end position="121"/>
    </location>
</feature>
<feature type="transmembrane region" description="Helical" evidence="5">
    <location>
        <begin position="441"/>
        <end position="459"/>
    </location>
</feature>
<comment type="catalytic activity">
    <reaction evidence="5">
        <text>a quinone + NADH + 5 H(+)(in) = a quinol + NAD(+) + 4 H(+)(out)</text>
        <dbReference type="Rhea" id="RHEA:57888"/>
        <dbReference type="ChEBI" id="CHEBI:15378"/>
        <dbReference type="ChEBI" id="CHEBI:24646"/>
        <dbReference type="ChEBI" id="CHEBI:57540"/>
        <dbReference type="ChEBI" id="CHEBI:57945"/>
        <dbReference type="ChEBI" id="CHEBI:132124"/>
    </reaction>
</comment>
<dbReference type="Proteomes" id="UP001597295">
    <property type="component" value="Unassembled WGS sequence"/>
</dbReference>
<protein>
    <recommendedName>
        <fullName evidence="5">NADH-quinone oxidoreductase subunit N</fullName>
        <ecNumber evidence="5">7.1.1.-</ecNumber>
    </recommendedName>
    <alternativeName>
        <fullName evidence="5">NADH dehydrogenase I subunit N</fullName>
    </alternativeName>
    <alternativeName>
        <fullName evidence="5">NDH-1 subunit N</fullName>
    </alternativeName>
</protein>
<comment type="subcellular location">
    <subcellularLocation>
        <location evidence="5">Cell membrane</location>
        <topology evidence="5">Multi-pass membrane protein</topology>
    </subcellularLocation>
    <subcellularLocation>
        <location evidence="1">Endomembrane system</location>
        <topology evidence="1">Multi-pass membrane protein</topology>
    </subcellularLocation>
    <subcellularLocation>
        <location evidence="6">Membrane</location>
        <topology evidence="6">Multi-pass membrane protein</topology>
    </subcellularLocation>
</comment>
<keyword evidence="5" id="KW-0830">Ubiquinone</keyword>
<evidence type="ECO:0000259" key="7">
    <source>
        <dbReference type="Pfam" id="PF00361"/>
    </source>
</evidence>